<dbReference type="CDD" id="cd00038">
    <property type="entry name" value="CAP_ED"/>
    <property type="match status" value="2"/>
</dbReference>
<proteinExistence type="predicted"/>
<dbReference type="InterPro" id="IPR014710">
    <property type="entry name" value="RmlC-like_jellyroll"/>
</dbReference>
<name>A0A0S4JXY7_BODSA</name>
<evidence type="ECO:0000313" key="3">
    <source>
        <dbReference type="EMBL" id="CUG94251.1"/>
    </source>
</evidence>
<dbReference type="PROSITE" id="PS50042">
    <property type="entry name" value="CNMP_BINDING_3"/>
    <property type="match status" value="2"/>
</dbReference>
<dbReference type="PANTHER" id="PTHR23011:SF28">
    <property type="entry name" value="CYCLIC NUCLEOTIDE-BINDING DOMAIN CONTAINING PROTEIN"/>
    <property type="match status" value="1"/>
</dbReference>
<protein>
    <submittedName>
        <fullName evidence="3">Cyclic nucleotide-binding protein, putative</fullName>
    </submittedName>
</protein>
<feature type="region of interest" description="Disordered" evidence="1">
    <location>
        <begin position="1002"/>
        <end position="1023"/>
    </location>
</feature>
<dbReference type="VEuPathDB" id="TriTrypDB:BSAL_47250"/>
<keyword evidence="4" id="KW-1185">Reference proteome</keyword>
<dbReference type="AlphaFoldDB" id="A0A0S4JXY7"/>
<dbReference type="InterPro" id="IPR018490">
    <property type="entry name" value="cNMP-bd_dom_sf"/>
</dbReference>
<feature type="compositionally biased region" description="Low complexity" evidence="1">
    <location>
        <begin position="57"/>
        <end position="72"/>
    </location>
</feature>
<feature type="region of interest" description="Disordered" evidence="1">
    <location>
        <begin position="57"/>
        <end position="110"/>
    </location>
</feature>
<feature type="domain" description="Cyclic nucleotide-binding" evidence="2">
    <location>
        <begin position="626"/>
        <end position="730"/>
    </location>
</feature>
<dbReference type="OrthoDB" id="421226at2759"/>
<feature type="domain" description="Cyclic nucleotide-binding" evidence="2">
    <location>
        <begin position="475"/>
        <end position="604"/>
    </location>
</feature>
<dbReference type="Proteomes" id="UP000051952">
    <property type="component" value="Unassembled WGS sequence"/>
</dbReference>
<dbReference type="Pfam" id="PF00027">
    <property type="entry name" value="cNMP_binding"/>
    <property type="match status" value="1"/>
</dbReference>
<dbReference type="SMART" id="SM00100">
    <property type="entry name" value="cNMP"/>
    <property type="match status" value="2"/>
</dbReference>
<feature type="region of interest" description="Disordered" evidence="1">
    <location>
        <begin position="966"/>
        <end position="988"/>
    </location>
</feature>
<dbReference type="InterPro" id="IPR000595">
    <property type="entry name" value="cNMP-bd_dom"/>
</dbReference>
<evidence type="ECO:0000313" key="4">
    <source>
        <dbReference type="Proteomes" id="UP000051952"/>
    </source>
</evidence>
<feature type="compositionally biased region" description="Gly residues" evidence="1">
    <location>
        <begin position="93"/>
        <end position="102"/>
    </location>
</feature>
<dbReference type="PANTHER" id="PTHR23011">
    <property type="entry name" value="CYCLIC NUCLEOTIDE-BINDING DOMAIN CONTAINING PROTEIN"/>
    <property type="match status" value="1"/>
</dbReference>
<dbReference type="EMBL" id="CYKH01002227">
    <property type="protein sequence ID" value="CUG94251.1"/>
    <property type="molecule type" value="Genomic_DNA"/>
</dbReference>
<accession>A0A0S4JXY7</accession>
<organism evidence="3 4">
    <name type="scientific">Bodo saltans</name>
    <name type="common">Flagellated protozoan</name>
    <dbReference type="NCBI Taxonomy" id="75058"/>
    <lineage>
        <taxon>Eukaryota</taxon>
        <taxon>Discoba</taxon>
        <taxon>Euglenozoa</taxon>
        <taxon>Kinetoplastea</taxon>
        <taxon>Metakinetoplastina</taxon>
        <taxon>Eubodonida</taxon>
        <taxon>Bodonidae</taxon>
        <taxon>Bodo</taxon>
    </lineage>
</organism>
<reference evidence="4" key="1">
    <citation type="submission" date="2015-09" db="EMBL/GenBank/DDBJ databases">
        <authorList>
            <consortium name="Pathogen Informatics"/>
        </authorList>
    </citation>
    <scope>NUCLEOTIDE SEQUENCE [LARGE SCALE GENOMIC DNA]</scope>
    <source>
        <strain evidence="4">Lake Konstanz</strain>
    </source>
</reference>
<evidence type="ECO:0000259" key="2">
    <source>
        <dbReference type="PROSITE" id="PS50042"/>
    </source>
</evidence>
<dbReference type="SUPFAM" id="SSF51206">
    <property type="entry name" value="cAMP-binding domain-like"/>
    <property type="match status" value="3"/>
</dbReference>
<evidence type="ECO:0000256" key="1">
    <source>
        <dbReference type="SAM" id="MobiDB-lite"/>
    </source>
</evidence>
<feature type="region of interest" description="Disordered" evidence="1">
    <location>
        <begin position="363"/>
        <end position="386"/>
    </location>
</feature>
<gene>
    <name evidence="3" type="ORF">BSAL_47250</name>
</gene>
<feature type="compositionally biased region" description="Polar residues" evidence="1">
    <location>
        <begin position="976"/>
        <end position="988"/>
    </location>
</feature>
<sequence>MLRDISAIHRASAMDTSDMHMTKGGLGPADPNNVSLVRTVCTTNYFATLRDYSGAATALNSSSSSTKGNVSAREATMSSPRGNKRGTAQATSSGGGPAGGVGSFTDAPSSILPPHKLRELCLRTIASQRAGNDSSIPFIRNGTSEAMHQQKVGRTRRELRRKLRAGVSAVVFSNLLVHLRLKSIAKNLESHVCEPYRVVAVSQDLEDVCGRAVCVFAAMQQSSEDLLFFALDHAPLPTEGWEWRILPVTKSDVRILATQFGSAPEDGSASANQLQDGCIRLCDVVVISEYDEHGRHLVPVSVEHMRGQTNTYYQIIRDFEQNVNNVTMASVLEGLAEPHVEFPSATANNVTLTTNSVNVSLDGSVPSSPVQKMSTTKGGSPTPKSMSLSRIPVHQAPAAFDTGSSGLDIPLPSFQEMQAMPAKIREAVQHLAFGVMRRCLLPRLLLRLRRKQRFRMSRSATAYPISVEQLLKLQTFEMWPPSLLDELIQSLKPYTADRGELVLQEGEVPCNAIYFLTSGTVQQIQKVDRSLKRTNAHNTKVLQPSISSLCCFGQLSFISADPRMTSVRTNSLCTFWRLFRNDYFSIFTKLPASVRMHVQDLAFKRRTQSVPYNDPLTLPLLRSMPVFSTCGEPALKALMALFRPMSVPPGHVLSTADGDGTAMYMLLRGRCGVFRVLRERREEAHVQSIAPPVMIGDDAVVGGGSHVTTVRTLTRADLYIITKEDFESCMSRYGADWNVVVDQATKARQLRLLDSQDRFKEMAVNIPIVSSILSFPKRQELSRLFKPILYHPKQTVCCSAHFADRIVIVVEGTVRFQNGGSWECGEAAGFTCLVPHRWAQTATAVTSSKLIELRYEEYRDFLDRNGSLEAVRSAVQALMFPKAAPPETVYWALLATQKLMNPPLYPVSFSERITPCEERFGVKVVSFGQQKIHRRIAAQPTTALELEVEDSLRRIDDQMKKRQLARGVVQVPSHASGGSRTLNAGATPNSLTSLTTSYANASNVSGAEGGASRPASSSTASRSYSKSGLLLMKAKCEANEVKGVRSVEHHPIMKEYRENYKRPTGFRMSSFHALFEDHHSINHTTGGGGGANNATSAGGLSALDTFVSSVKS</sequence>
<dbReference type="Gene3D" id="2.60.120.10">
    <property type="entry name" value="Jelly Rolls"/>
    <property type="match status" value="3"/>
</dbReference>
<feature type="compositionally biased region" description="Polar residues" evidence="1">
    <location>
        <begin position="365"/>
        <end position="386"/>
    </location>
</feature>
<feature type="compositionally biased region" description="Low complexity" evidence="1">
    <location>
        <begin position="1010"/>
        <end position="1023"/>
    </location>
</feature>